<feature type="compositionally biased region" description="Polar residues" evidence="3">
    <location>
        <begin position="1"/>
        <end position="17"/>
    </location>
</feature>
<keyword evidence="2" id="KW-0408">Iron</keyword>
<dbReference type="InterPro" id="IPR011051">
    <property type="entry name" value="RmlC_Cupin_sf"/>
</dbReference>
<evidence type="ECO:0000256" key="1">
    <source>
        <dbReference type="ARBA" id="ARBA00006622"/>
    </source>
</evidence>
<dbReference type="AlphaFoldDB" id="A0A4V2YAI2"/>
<dbReference type="CDD" id="cd10548">
    <property type="entry name" value="cupin_CDO"/>
    <property type="match status" value="1"/>
</dbReference>
<keyword evidence="4" id="KW-0223">Dioxygenase</keyword>
<feature type="binding site" evidence="2">
    <location>
        <position position="154"/>
    </location>
    <ligand>
        <name>Fe cation</name>
        <dbReference type="ChEBI" id="CHEBI:24875"/>
        <note>catalytic</note>
    </ligand>
</feature>
<dbReference type="Pfam" id="PF05995">
    <property type="entry name" value="CDO_I"/>
    <property type="match status" value="1"/>
</dbReference>
<feature type="binding site" evidence="2">
    <location>
        <position position="110"/>
    </location>
    <ligand>
        <name>Fe cation</name>
        <dbReference type="ChEBI" id="CHEBI:24875"/>
        <note>catalytic</note>
    </ligand>
</feature>
<comment type="caution">
    <text evidence="4">The sequence shown here is derived from an EMBL/GenBank/DDBJ whole genome shotgun (WGS) entry which is preliminary data.</text>
</comment>
<feature type="binding site" evidence="2">
    <location>
        <position position="108"/>
    </location>
    <ligand>
        <name>Fe cation</name>
        <dbReference type="ChEBI" id="CHEBI:24875"/>
        <note>catalytic</note>
    </ligand>
</feature>
<keyword evidence="2" id="KW-0479">Metal-binding</keyword>
<feature type="region of interest" description="Disordered" evidence="3">
    <location>
        <begin position="1"/>
        <end position="29"/>
    </location>
</feature>
<dbReference type="OrthoDB" id="4217976at2"/>
<gene>
    <name evidence="4" type="ORF">E1181_19180</name>
</gene>
<protein>
    <submittedName>
        <fullName evidence="4">Cysteine dioxygenase</fullName>
    </submittedName>
</protein>
<proteinExistence type="inferred from homology"/>
<evidence type="ECO:0000313" key="4">
    <source>
        <dbReference type="EMBL" id="TDD03856.1"/>
    </source>
</evidence>
<sequence>MSITQPERPTAPQSEYTPTAPVPAPGEAEVHPAFDLPLLRDLIRPDHLNWTPRELRDLTGLVTSELTTQLMNIVRIDEQQRWWAKLGLTAGVELWLLSWAPGQGTPAHDHGGASGSFSVLFGGLREDYRYAGGPVRTKHHDLGDGIGFGAGRAHQVTNVSSVNSASVHAYSPPLLPVRYYADLAEIPAVPPQRSEVV</sequence>
<accession>A0A4V2YAI2</accession>
<dbReference type="Gene3D" id="2.60.120.10">
    <property type="entry name" value="Jelly Rolls"/>
    <property type="match status" value="1"/>
</dbReference>
<dbReference type="RefSeq" id="WP_132676716.1">
    <property type="nucleotide sequence ID" value="NZ_SMKS01000035.1"/>
</dbReference>
<organism evidence="4 5">
    <name type="scientific">Saccharopolyspora terrae</name>
    <dbReference type="NCBI Taxonomy" id="2530384"/>
    <lineage>
        <taxon>Bacteria</taxon>
        <taxon>Bacillati</taxon>
        <taxon>Actinomycetota</taxon>
        <taxon>Actinomycetes</taxon>
        <taxon>Pseudonocardiales</taxon>
        <taxon>Pseudonocardiaceae</taxon>
        <taxon>Saccharopolyspora</taxon>
    </lineage>
</organism>
<dbReference type="InterPro" id="IPR010300">
    <property type="entry name" value="CDO_1"/>
</dbReference>
<keyword evidence="4" id="KW-0560">Oxidoreductase</keyword>
<reference evidence="4 5" key="1">
    <citation type="submission" date="2019-03" db="EMBL/GenBank/DDBJ databases">
        <title>Draft genome sequences of novel Actinobacteria.</title>
        <authorList>
            <person name="Sahin N."/>
            <person name="Ay H."/>
            <person name="Saygin H."/>
        </authorList>
    </citation>
    <scope>NUCLEOTIDE SEQUENCE [LARGE SCALE GENOMIC DNA]</scope>
    <source>
        <strain evidence="4 5">16K309</strain>
    </source>
</reference>
<dbReference type="GO" id="GO:0016702">
    <property type="term" value="F:oxidoreductase activity, acting on single donors with incorporation of molecular oxygen, incorporation of two atoms of oxygen"/>
    <property type="evidence" value="ECO:0007669"/>
    <property type="project" value="InterPro"/>
</dbReference>
<evidence type="ECO:0000313" key="5">
    <source>
        <dbReference type="Proteomes" id="UP000295674"/>
    </source>
</evidence>
<dbReference type="GO" id="GO:0005506">
    <property type="term" value="F:iron ion binding"/>
    <property type="evidence" value="ECO:0007669"/>
    <property type="project" value="InterPro"/>
</dbReference>
<dbReference type="SUPFAM" id="SSF51182">
    <property type="entry name" value="RmlC-like cupins"/>
    <property type="match status" value="1"/>
</dbReference>
<dbReference type="Proteomes" id="UP000295674">
    <property type="component" value="Unassembled WGS sequence"/>
</dbReference>
<dbReference type="EMBL" id="SMKS01000035">
    <property type="protein sequence ID" value="TDD03856.1"/>
    <property type="molecule type" value="Genomic_DNA"/>
</dbReference>
<evidence type="ECO:0000256" key="2">
    <source>
        <dbReference type="PIRSR" id="PIRSR610300-51"/>
    </source>
</evidence>
<comment type="similarity">
    <text evidence="1">Belongs to the cysteine dioxygenase family.</text>
</comment>
<evidence type="ECO:0000256" key="3">
    <source>
        <dbReference type="SAM" id="MobiDB-lite"/>
    </source>
</evidence>
<dbReference type="InterPro" id="IPR014710">
    <property type="entry name" value="RmlC-like_jellyroll"/>
</dbReference>
<keyword evidence="5" id="KW-1185">Reference proteome</keyword>
<name>A0A4V2YAI2_9PSEU</name>